<sequence>MVGVCHLGMGSNGIVDGVGVAKEASTLYKRYERHYRLPFLLLPRLCCATMDLLCSRLVCDKEQVVSDYQN</sequence>
<dbReference type="EMBL" id="JAYMYQ010000003">
    <property type="protein sequence ID" value="KAK7344438.1"/>
    <property type="molecule type" value="Genomic_DNA"/>
</dbReference>
<evidence type="ECO:0000313" key="1">
    <source>
        <dbReference type="EMBL" id="KAK7344438.1"/>
    </source>
</evidence>
<proteinExistence type="predicted"/>
<keyword evidence="2" id="KW-1185">Reference proteome</keyword>
<gene>
    <name evidence="1" type="ORF">VNO77_14042</name>
</gene>
<name>A0AAN9M372_CANGL</name>
<accession>A0AAN9M372</accession>
<dbReference type="Proteomes" id="UP001367508">
    <property type="component" value="Unassembled WGS sequence"/>
</dbReference>
<organism evidence="1 2">
    <name type="scientific">Canavalia gladiata</name>
    <name type="common">Sword bean</name>
    <name type="synonym">Dolichos gladiatus</name>
    <dbReference type="NCBI Taxonomy" id="3824"/>
    <lineage>
        <taxon>Eukaryota</taxon>
        <taxon>Viridiplantae</taxon>
        <taxon>Streptophyta</taxon>
        <taxon>Embryophyta</taxon>
        <taxon>Tracheophyta</taxon>
        <taxon>Spermatophyta</taxon>
        <taxon>Magnoliopsida</taxon>
        <taxon>eudicotyledons</taxon>
        <taxon>Gunneridae</taxon>
        <taxon>Pentapetalae</taxon>
        <taxon>rosids</taxon>
        <taxon>fabids</taxon>
        <taxon>Fabales</taxon>
        <taxon>Fabaceae</taxon>
        <taxon>Papilionoideae</taxon>
        <taxon>50 kb inversion clade</taxon>
        <taxon>NPAAA clade</taxon>
        <taxon>indigoferoid/millettioid clade</taxon>
        <taxon>Phaseoleae</taxon>
        <taxon>Canavalia</taxon>
    </lineage>
</organism>
<evidence type="ECO:0000313" key="2">
    <source>
        <dbReference type="Proteomes" id="UP001367508"/>
    </source>
</evidence>
<comment type="caution">
    <text evidence="1">The sequence shown here is derived from an EMBL/GenBank/DDBJ whole genome shotgun (WGS) entry which is preliminary data.</text>
</comment>
<dbReference type="AlphaFoldDB" id="A0AAN9M372"/>
<protein>
    <submittedName>
        <fullName evidence="1">Uncharacterized protein</fullName>
    </submittedName>
</protein>
<reference evidence="1 2" key="1">
    <citation type="submission" date="2024-01" db="EMBL/GenBank/DDBJ databases">
        <title>The genomes of 5 underutilized Papilionoideae crops provide insights into root nodulation and disease resistanc.</title>
        <authorList>
            <person name="Jiang F."/>
        </authorList>
    </citation>
    <scope>NUCLEOTIDE SEQUENCE [LARGE SCALE GENOMIC DNA]</scope>
    <source>
        <strain evidence="1">LVBAO_FW01</strain>
        <tissue evidence="1">Leaves</tissue>
    </source>
</reference>